<reference evidence="3" key="1">
    <citation type="journal article" date="2019" name="Int. J. Syst. Evol. Microbiol.">
        <title>The Global Catalogue of Microorganisms (GCM) 10K type strain sequencing project: providing services to taxonomists for standard genome sequencing and annotation.</title>
        <authorList>
            <consortium name="The Broad Institute Genomics Platform"/>
            <consortium name="The Broad Institute Genome Sequencing Center for Infectious Disease"/>
            <person name="Wu L."/>
            <person name="Ma J."/>
        </authorList>
    </citation>
    <scope>NUCLEOTIDE SEQUENCE [LARGE SCALE GENOMIC DNA]</scope>
    <source>
        <strain evidence="3">JCM 31696</strain>
    </source>
</reference>
<comment type="caution">
    <text evidence="2">The sequence shown here is derived from an EMBL/GenBank/DDBJ whole genome shotgun (WGS) entry which is preliminary data.</text>
</comment>
<dbReference type="EMBL" id="JBHTIR010003498">
    <property type="protein sequence ID" value="MFD0855298.1"/>
    <property type="molecule type" value="Genomic_DNA"/>
</dbReference>
<feature type="domain" description="SecA Wing/Scaffold" evidence="1">
    <location>
        <begin position="22"/>
        <end position="192"/>
    </location>
</feature>
<dbReference type="SUPFAM" id="SSF81886">
    <property type="entry name" value="Helical scaffold and wing domains of SecA"/>
    <property type="match status" value="1"/>
</dbReference>
<gene>
    <name evidence="2" type="ORF">ACFQ07_23865</name>
</gene>
<evidence type="ECO:0000259" key="1">
    <source>
        <dbReference type="Pfam" id="PF07516"/>
    </source>
</evidence>
<keyword evidence="3" id="KW-1185">Reference proteome</keyword>
<dbReference type="Pfam" id="PF07516">
    <property type="entry name" value="SecA_SW"/>
    <property type="match status" value="1"/>
</dbReference>
<protein>
    <recommendedName>
        <fullName evidence="1">SecA Wing/Scaffold domain-containing protein</fullName>
    </recommendedName>
</protein>
<dbReference type="Gene3D" id="1.10.3060.10">
    <property type="entry name" value="Helical scaffold and wing domains of SecA"/>
    <property type="match status" value="1"/>
</dbReference>
<dbReference type="Proteomes" id="UP001597083">
    <property type="component" value="Unassembled WGS sequence"/>
</dbReference>
<evidence type="ECO:0000313" key="2">
    <source>
        <dbReference type="EMBL" id="MFD0855298.1"/>
    </source>
</evidence>
<proteinExistence type="predicted"/>
<evidence type="ECO:0000313" key="3">
    <source>
        <dbReference type="Proteomes" id="UP001597083"/>
    </source>
</evidence>
<feature type="non-terminal residue" evidence="2">
    <location>
        <position position="1"/>
    </location>
</feature>
<dbReference type="InterPro" id="IPR011116">
    <property type="entry name" value="SecA_Wing/Scaffold"/>
</dbReference>
<organism evidence="2 3">
    <name type="scientific">Actinomadura adrarensis</name>
    <dbReference type="NCBI Taxonomy" id="1819600"/>
    <lineage>
        <taxon>Bacteria</taxon>
        <taxon>Bacillati</taxon>
        <taxon>Actinomycetota</taxon>
        <taxon>Actinomycetes</taxon>
        <taxon>Streptosporangiales</taxon>
        <taxon>Thermomonosporaceae</taxon>
        <taxon>Actinomadura</taxon>
    </lineage>
</organism>
<dbReference type="InterPro" id="IPR036266">
    <property type="entry name" value="SecA_Wing/Scaffold_sf"/>
</dbReference>
<name>A0ABW3CL90_9ACTN</name>
<accession>A0ABW3CL90</accession>
<sequence length="202" mass="23227">RSHDPARFEQRVRYHLAADLYRRDMLDLRNPLLTAADPSAVVEDRIRELVERAFEPLPRQFDQYYLEVTLDDVRACCPISVTAEDLAQTRNRDAIFQAVLDDALRAYRRRQSEFGDILQDVARRVLVNVIDRCWRDHLARSEALPASLGLMDDPTGDRTGDPTAAYEEALASSYLLMTDEIIRESVGFMFHLDPADLERDSD</sequence>